<protein>
    <submittedName>
        <fullName evidence="2">Uncharacterized protein</fullName>
    </submittedName>
</protein>
<keyword evidence="3" id="KW-1185">Reference proteome</keyword>
<sequence>MLITPNLAENLVGDSQTASFARIISTSNDVTIPDLSYQACLDEEKKRKELAELQMTNAYKTEAQTDQYRKEMKETRKQIDVEAKFAQKELDREGRIAESALDQSRLQTIAEVSLERVTTKAISSGTIVSEKVTVSLNNEPESEKFLQTKLKKWLLGSAPNKD</sequence>
<dbReference type="AlphaFoldDB" id="A0A1W0WT61"/>
<gene>
    <name evidence="2" type="ORF">BV898_07586</name>
</gene>
<feature type="coiled-coil region" evidence="1">
    <location>
        <begin position="41"/>
        <end position="89"/>
    </location>
</feature>
<name>A0A1W0WT61_HYPEX</name>
<keyword evidence="1" id="KW-0175">Coiled coil</keyword>
<organism evidence="2 3">
    <name type="scientific">Hypsibius exemplaris</name>
    <name type="common">Freshwater tardigrade</name>
    <dbReference type="NCBI Taxonomy" id="2072580"/>
    <lineage>
        <taxon>Eukaryota</taxon>
        <taxon>Metazoa</taxon>
        <taxon>Ecdysozoa</taxon>
        <taxon>Tardigrada</taxon>
        <taxon>Eutardigrada</taxon>
        <taxon>Parachela</taxon>
        <taxon>Hypsibioidea</taxon>
        <taxon>Hypsibiidae</taxon>
        <taxon>Hypsibius</taxon>
    </lineage>
</organism>
<evidence type="ECO:0000313" key="3">
    <source>
        <dbReference type="Proteomes" id="UP000192578"/>
    </source>
</evidence>
<evidence type="ECO:0000313" key="2">
    <source>
        <dbReference type="EMBL" id="OQV18382.1"/>
    </source>
</evidence>
<dbReference type="EMBL" id="MTYJ01000050">
    <property type="protein sequence ID" value="OQV18382.1"/>
    <property type="molecule type" value="Genomic_DNA"/>
</dbReference>
<comment type="caution">
    <text evidence="2">The sequence shown here is derived from an EMBL/GenBank/DDBJ whole genome shotgun (WGS) entry which is preliminary data.</text>
</comment>
<evidence type="ECO:0000256" key="1">
    <source>
        <dbReference type="SAM" id="Coils"/>
    </source>
</evidence>
<reference evidence="3" key="1">
    <citation type="submission" date="2017-01" db="EMBL/GenBank/DDBJ databases">
        <title>Comparative genomics of anhydrobiosis in the tardigrade Hypsibius dujardini.</title>
        <authorList>
            <person name="Yoshida Y."/>
            <person name="Koutsovoulos G."/>
            <person name="Laetsch D."/>
            <person name="Stevens L."/>
            <person name="Kumar S."/>
            <person name="Horikawa D."/>
            <person name="Ishino K."/>
            <person name="Komine S."/>
            <person name="Tomita M."/>
            <person name="Blaxter M."/>
            <person name="Arakawa K."/>
        </authorList>
    </citation>
    <scope>NUCLEOTIDE SEQUENCE [LARGE SCALE GENOMIC DNA]</scope>
    <source>
        <strain evidence="3">Z151</strain>
    </source>
</reference>
<accession>A0A1W0WT61</accession>
<proteinExistence type="predicted"/>
<dbReference type="Proteomes" id="UP000192578">
    <property type="component" value="Unassembled WGS sequence"/>
</dbReference>